<accession>A0A8S9X604</accession>
<dbReference type="InterPro" id="IPR035914">
    <property type="entry name" value="Sperma_CUB_dom_sf"/>
</dbReference>
<keyword evidence="3" id="KW-0812">Transmembrane</keyword>
<feature type="domain" description="CUB" evidence="4">
    <location>
        <begin position="99"/>
        <end position="222"/>
    </location>
</feature>
<dbReference type="InterPro" id="IPR023415">
    <property type="entry name" value="LDLR_class-A_CS"/>
</dbReference>
<evidence type="ECO:0000256" key="1">
    <source>
        <dbReference type="ARBA" id="ARBA00023157"/>
    </source>
</evidence>
<dbReference type="InterPro" id="IPR036055">
    <property type="entry name" value="LDL_receptor-like_sf"/>
</dbReference>
<dbReference type="InterPro" id="IPR053207">
    <property type="entry name" value="Non-NMDA_GluR_Accessory"/>
</dbReference>
<dbReference type="FunFam" id="2.60.120.290:FF:000065">
    <property type="entry name" value="Uncharacterized protein, isoform E"/>
    <property type="match status" value="1"/>
</dbReference>
<dbReference type="AlphaFoldDB" id="A0A8S9X604"/>
<dbReference type="InterPro" id="IPR000859">
    <property type="entry name" value="CUB_dom"/>
</dbReference>
<dbReference type="PROSITE" id="PS01209">
    <property type="entry name" value="LDLRA_1"/>
    <property type="match status" value="1"/>
</dbReference>
<feature type="disulfide bond" evidence="2">
    <location>
        <begin position="68"/>
        <end position="86"/>
    </location>
</feature>
<dbReference type="CDD" id="cd00112">
    <property type="entry name" value="LDLa"/>
    <property type="match status" value="1"/>
</dbReference>
<evidence type="ECO:0000259" key="4">
    <source>
        <dbReference type="PROSITE" id="PS01180"/>
    </source>
</evidence>
<dbReference type="SMART" id="SM00042">
    <property type="entry name" value="CUB"/>
    <property type="match status" value="1"/>
</dbReference>
<keyword evidence="6" id="KW-1185">Reference proteome</keyword>
<reference evidence="5" key="1">
    <citation type="journal article" date="2021" name="Mol. Ecol. Resour.">
        <title>Apolygus lucorum genome provides insights into omnivorousness and mesophyll feeding.</title>
        <authorList>
            <person name="Liu Y."/>
            <person name="Liu H."/>
            <person name="Wang H."/>
            <person name="Huang T."/>
            <person name="Liu B."/>
            <person name="Yang B."/>
            <person name="Yin L."/>
            <person name="Li B."/>
            <person name="Zhang Y."/>
            <person name="Zhang S."/>
            <person name="Jiang F."/>
            <person name="Zhang X."/>
            <person name="Ren Y."/>
            <person name="Wang B."/>
            <person name="Wang S."/>
            <person name="Lu Y."/>
            <person name="Wu K."/>
            <person name="Fan W."/>
            <person name="Wang G."/>
        </authorList>
    </citation>
    <scope>NUCLEOTIDE SEQUENCE</scope>
    <source>
        <strain evidence="5">12Hb</strain>
    </source>
</reference>
<evidence type="ECO:0000256" key="2">
    <source>
        <dbReference type="PROSITE-ProRule" id="PRU00124"/>
    </source>
</evidence>
<gene>
    <name evidence="5" type="ORF">GE061_002236</name>
</gene>
<comment type="caution">
    <text evidence="2">Lacks conserved residue(s) required for the propagation of feature annotation.</text>
</comment>
<dbReference type="CDD" id="cd00041">
    <property type="entry name" value="CUB"/>
    <property type="match status" value="1"/>
</dbReference>
<name>A0A8S9X604_APOLU</name>
<dbReference type="PANTHER" id="PTHR47537:SF4">
    <property type="entry name" value="GH12701P"/>
    <property type="match status" value="1"/>
</dbReference>
<dbReference type="PROSITE" id="PS50068">
    <property type="entry name" value="LDLRA_2"/>
    <property type="match status" value="1"/>
</dbReference>
<proteinExistence type="predicted"/>
<feature type="domain" description="CUB" evidence="4">
    <location>
        <begin position="277"/>
        <end position="433"/>
    </location>
</feature>
<keyword evidence="3" id="KW-0472">Membrane</keyword>
<dbReference type="SMART" id="SM00192">
    <property type="entry name" value="LDLa"/>
    <property type="match status" value="2"/>
</dbReference>
<dbReference type="SUPFAM" id="SSF57424">
    <property type="entry name" value="LDL receptor-like module"/>
    <property type="match status" value="1"/>
</dbReference>
<evidence type="ECO:0000313" key="6">
    <source>
        <dbReference type="Proteomes" id="UP000466442"/>
    </source>
</evidence>
<evidence type="ECO:0000256" key="3">
    <source>
        <dbReference type="SAM" id="Phobius"/>
    </source>
</evidence>
<dbReference type="GO" id="GO:0005886">
    <property type="term" value="C:plasma membrane"/>
    <property type="evidence" value="ECO:0007669"/>
    <property type="project" value="TreeGrafter"/>
</dbReference>
<keyword evidence="3" id="KW-1133">Transmembrane helix</keyword>
<dbReference type="InterPro" id="IPR056707">
    <property type="entry name" value="DUF7805"/>
</dbReference>
<evidence type="ECO:0000313" key="5">
    <source>
        <dbReference type="EMBL" id="KAF6203899.1"/>
    </source>
</evidence>
<dbReference type="PROSITE" id="PS01180">
    <property type="entry name" value="CUB"/>
    <property type="match status" value="2"/>
</dbReference>
<dbReference type="SUPFAM" id="SSF49854">
    <property type="entry name" value="Spermadhesin, CUB domain"/>
    <property type="match status" value="2"/>
</dbReference>
<dbReference type="Pfam" id="PF00057">
    <property type="entry name" value="Ldl_recept_a"/>
    <property type="match status" value="1"/>
</dbReference>
<dbReference type="Pfam" id="PF25090">
    <property type="entry name" value="DUF7805"/>
    <property type="match status" value="1"/>
</dbReference>
<feature type="transmembrane region" description="Helical" evidence="3">
    <location>
        <begin position="987"/>
        <end position="1006"/>
    </location>
</feature>
<dbReference type="Gene3D" id="4.10.400.10">
    <property type="entry name" value="Low-density Lipoprotein Receptor"/>
    <property type="match status" value="1"/>
</dbReference>
<dbReference type="PANTHER" id="PTHR47537">
    <property type="entry name" value="CUBILIN"/>
    <property type="match status" value="1"/>
</dbReference>
<dbReference type="OrthoDB" id="10037824at2759"/>
<comment type="caution">
    <text evidence="5">The sequence shown here is derived from an EMBL/GenBank/DDBJ whole genome shotgun (WGS) entry which is preliminary data.</text>
</comment>
<keyword evidence="1 2" id="KW-1015">Disulfide bond</keyword>
<dbReference type="EMBL" id="WIXP02000010">
    <property type="protein sequence ID" value="KAF6203899.1"/>
    <property type="molecule type" value="Genomic_DNA"/>
</dbReference>
<protein>
    <recommendedName>
        <fullName evidence="4">CUB domain-containing protein</fullName>
    </recommendedName>
</protein>
<dbReference type="PRINTS" id="PR00261">
    <property type="entry name" value="LDLRECEPTOR"/>
</dbReference>
<feature type="disulfide bond" evidence="2">
    <location>
        <begin position="61"/>
        <end position="73"/>
    </location>
</feature>
<sequence>MMRSLATPTADEGFQFSSKQTKLDAGKFQREISLESRRFPVVTLCLLREALSAESTQSPSCPLSHLQCKNGRCVTLNKYCDGINNCGDGTDEPKHCTPCNRTYYGEVGKTYDLELHRPKLDKLPYYCKLTLSAGGEKFGDIVQVTLERFTLGKFTSFTKSGCPDGYLTLEEKARPSVGGVWCGTSWGPVLYFSESSALTLNLVLLTLSSDQQSGYNFDFRISYKMLPKKDASIRYGPVIPKEPDIKLNEEINSLESPYSNSSAETYYLGNRIGMTYCSRMFSDCDDKDCRLQSPNFPGVYPRNMTCYYAVRQQTVPLGKHALISVFQEEGQMVNIRSQSALYARPTQASNPQLSTLKVWKDCEEVQDYVTIYDGYTTRDPVLLKFCGGGSSVPRAVSSGPEILVEFSTSPFGTFLYPPPPNALHGFQLQVKIDFVDRELPMYTRNKKCEFWLSGTGHGILESPRNSLPPNTTCLYHLWGSEPGASSPPPKQYARPPRYRVWLSILKYHVSKPLFTPAKEDLDCSTSLKIWDGMRKSDMGDLQIKPKVPLLANFCKEQLPRSCDHQLLRNMSRPCKTAESYLSTGESATVELIMTEATALRPVSFRALYEFVDLHQDGEQWGEGKCSRVFTYPEYFLPPVVYATPQNFASPRNIFLFGRGGSQNISCVYRFEAPKGERVRLTITNLRTGNRSDCETHNEGGWGRLQCIGHPSAYIQFWEIPYPRTVMNLPKDCLCSNSDPQLPFVYTSNSHILELRFTVNNMTVLDDYRNNGFEGTWEFIRRPGCPRSKRLRGASGEIQFVSPSKTLEEGNCEGQPWVIEPSESRYLYVKMTGVVVGGVGKTGVIRRGQCLTSNRVEIHAGTTHVIVCPEPTARHSESVVEVFSEGWLITNSAERLPPIWSKHDKKEIRNVLVEFVPREEGTYTVSWLEISRRRNEDAAVGLVDDCPHRCPELDACINGSLWCDGTDNCPSGYDESATHCLPLPPVQLALLAIITIITASLIITFICRVRRRRHSSRVLKSLPSDTDTIMSSSIGKEVIC</sequence>
<dbReference type="Proteomes" id="UP000466442">
    <property type="component" value="Unassembled WGS sequence"/>
</dbReference>
<dbReference type="Gene3D" id="2.60.120.290">
    <property type="entry name" value="Spermadhesin, CUB domain"/>
    <property type="match status" value="3"/>
</dbReference>
<dbReference type="InterPro" id="IPR002172">
    <property type="entry name" value="LDrepeatLR_classA_rpt"/>
</dbReference>
<organism evidence="5 6">
    <name type="scientific">Apolygus lucorum</name>
    <name type="common">Small green plant bug</name>
    <name type="synonym">Lygocoris lucorum</name>
    <dbReference type="NCBI Taxonomy" id="248454"/>
    <lineage>
        <taxon>Eukaryota</taxon>
        <taxon>Metazoa</taxon>
        <taxon>Ecdysozoa</taxon>
        <taxon>Arthropoda</taxon>
        <taxon>Hexapoda</taxon>
        <taxon>Insecta</taxon>
        <taxon>Pterygota</taxon>
        <taxon>Neoptera</taxon>
        <taxon>Paraneoptera</taxon>
        <taxon>Hemiptera</taxon>
        <taxon>Heteroptera</taxon>
        <taxon>Panheteroptera</taxon>
        <taxon>Cimicomorpha</taxon>
        <taxon>Miridae</taxon>
        <taxon>Mirini</taxon>
        <taxon>Apolygus</taxon>
    </lineage>
</organism>